<dbReference type="Proteomes" id="UP000249166">
    <property type="component" value="Unassembled WGS sequence"/>
</dbReference>
<sequence>MDQVVGIRFLNSQEPVKLSAKVLGGGPLFRGLGFEAIDVYGLKSELGVERIHASAAGALDARQSACCSVTTRGRGGFGAVS</sequence>
<accession>A0A328HGP4</accession>
<evidence type="ECO:0000313" key="1">
    <source>
        <dbReference type="EMBL" id="RAM37717.1"/>
    </source>
</evidence>
<organism evidence="1 2">
    <name type="scientific">Arthrobacter globiformis</name>
    <dbReference type="NCBI Taxonomy" id="1665"/>
    <lineage>
        <taxon>Bacteria</taxon>
        <taxon>Bacillati</taxon>
        <taxon>Actinomycetota</taxon>
        <taxon>Actinomycetes</taxon>
        <taxon>Micrococcales</taxon>
        <taxon>Micrococcaceae</taxon>
        <taxon>Arthrobacter</taxon>
    </lineage>
</organism>
<dbReference type="AlphaFoldDB" id="A0A328HGP4"/>
<gene>
    <name evidence="1" type="ORF">DBZ45_08945</name>
</gene>
<dbReference type="EMBL" id="QLNP01000067">
    <property type="protein sequence ID" value="RAM37717.1"/>
    <property type="molecule type" value="Genomic_DNA"/>
</dbReference>
<dbReference type="RefSeq" id="WP_146617472.1">
    <property type="nucleotide sequence ID" value="NZ_QLNP01000067.1"/>
</dbReference>
<comment type="caution">
    <text evidence="1">The sequence shown here is derived from an EMBL/GenBank/DDBJ whole genome shotgun (WGS) entry which is preliminary data.</text>
</comment>
<name>A0A328HGP4_ARTGO</name>
<proteinExistence type="predicted"/>
<evidence type="ECO:0000313" key="2">
    <source>
        <dbReference type="Proteomes" id="UP000249166"/>
    </source>
</evidence>
<protein>
    <submittedName>
        <fullName evidence="1">Uncharacterized protein</fullName>
    </submittedName>
</protein>
<reference evidence="1 2" key="1">
    <citation type="submission" date="2018-04" db="EMBL/GenBank/DDBJ databases">
        <title>Bacteria isolated from cave deposits of Manipur.</title>
        <authorList>
            <person name="Sahoo D."/>
            <person name="Sarangthem I."/>
            <person name="Nandeibam J."/>
        </authorList>
    </citation>
    <scope>NUCLEOTIDE SEQUENCE [LARGE SCALE GENOMIC DNA]</scope>
    <source>
        <strain evidence="2">mrc11</strain>
    </source>
</reference>